<reference evidence="1 2" key="1">
    <citation type="submission" date="2019-12" db="EMBL/GenBank/DDBJ databases">
        <title>Draft genome sequence of the ascomycete Xylaria multiplex DSM 110363.</title>
        <authorList>
            <person name="Buettner E."/>
            <person name="Kellner H."/>
        </authorList>
    </citation>
    <scope>NUCLEOTIDE SEQUENCE [LARGE SCALE GENOMIC DNA]</scope>
    <source>
        <strain evidence="1 2">DSM 110363</strain>
    </source>
</reference>
<accession>A0A7C8MZY7</accession>
<evidence type="ECO:0000313" key="1">
    <source>
        <dbReference type="EMBL" id="KAF2964936.1"/>
    </source>
</evidence>
<protein>
    <submittedName>
        <fullName evidence="1">Uncharacterized protein</fullName>
    </submittedName>
</protein>
<dbReference type="InParanoid" id="A0A7C8MZY7"/>
<organism evidence="1 2">
    <name type="scientific">Xylaria multiplex</name>
    <dbReference type="NCBI Taxonomy" id="323545"/>
    <lineage>
        <taxon>Eukaryota</taxon>
        <taxon>Fungi</taxon>
        <taxon>Dikarya</taxon>
        <taxon>Ascomycota</taxon>
        <taxon>Pezizomycotina</taxon>
        <taxon>Sordariomycetes</taxon>
        <taxon>Xylariomycetidae</taxon>
        <taxon>Xylariales</taxon>
        <taxon>Xylariaceae</taxon>
        <taxon>Xylaria</taxon>
    </lineage>
</organism>
<evidence type="ECO:0000313" key="2">
    <source>
        <dbReference type="Proteomes" id="UP000481858"/>
    </source>
</evidence>
<gene>
    <name evidence="1" type="ORF">GQX73_g8624</name>
</gene>
<comment type="caution">
    <text evidence="1">The sequence shown here is derived from an EMBL/GenBank/DDBJ whole genome shotgun (WGS) entry which is preliminary data.</text>
</comment>
<keyword evidence="2" id="KW-1185">Reference proteome</keyword>
<dbReference type="OrthoDB" id="4725912at2759"/>
<dbReference type="AlphaFoldDB" id="A0A7C8MZY7"/>
<sequence>MQQQQSFSQGFGYGVSIPQAPAMIAFPSVLELLFFRDGYNTQIVKAAGLDALLILTLPLLEKPELTARRGHLSGEKIATARFHDFTTTKVDMTLWGRHERWKQEYDSFTGLGHLNWEPSGEEGFVLDQNGRTLARYSVNSNVQKRLKKMLCGPLTIGRQLALTGSLNGLEQEAEARLEIFAQGLGREQLEEIVVSCAVERERFKKNKDNKRDAKIIGDVFGGIGDASGSGA</sequence>
<name>A0A7C8MZY7_9PEZI</name>
<dbReference type="EMBL" id="WUBL01000131">
    <property type="protein sequence ID" value="KAF2964936.1"/>
    <property type="molecule type" value="Genomic_DNA"/>
</dbReference>
<dbReference type="Proteomes" id="UP000481858">
    <property type="component" value="Unassembled WGS sequence"/>
</dbReference>
<proteinExistence type="predicted"/>